<gene>
    <name evidence="2" type="primary">ORF1475</name>
</gene>
<feature type="region of interest" description="Disordered" evidence="1">
    <location>
        <begin position="26"/>
        <end position="68"/>
    </location>
</feature>
<dbReference type="EMBL" id="HACG01000622">
    <property type="protein sequence ID" value="CEK47487.1"/>
    <property type="molecule type" value="Transcribed_RNA"/>
</dbReference>
<evidence type="ECO:0000256" key="1">
    <source>
        <dbReference type="SAM" id="MobiDB-lite"/>
    </source>
</evidence>
<accession>A0A0B6XU14</accession>
<protein>
    <submittedName>
        <fullName evidence="2">Uncharacterized protein</fullName>
    </submittedName>
</protein>
<feature type="non-terminal residue" evidence="2">
    <location>
        <position position="1"/>
    </location>
</feature>
<dbReference type="AlphaFoldDB" id="A0A0B6XU14"/>
<proteinExistence type="predicted"/>
<feature type="non-terminal residue" evidence="2">
    <location>
        <position position="68"/>
    </location>
</feature>
<organism evidence="2">
    <name type="scientific">Arion vulgaris</name>
    <dbReference type="NCBI Taxonomy" id="1028688"/>
    <lineage>
        <taxon>Eukaryota</taxon>
        <taxon>Metazoa</taxon>
        <taxon>Spiralia</taxon>
        <taxon>Lophotrochozoa</taxon>
        <taxon>Mollusca</taxon>
        <taxon>Gastropoda</taxon>
        <taxon>Heterobranchia</taxon>
        <taxon>Euthyneura</taxon>
        <taxon>Panpulmonata</taxon>
        <taxon>Eupulmonata</taxon>
        <taxon>Stylommatophora</taxon>
        <taxon>Helicina</taxon>
        <taxon>Arionoidea</taxon>
        <taxon>Arionidae</taxon>
        <taxon>Arion</taxon>
    </lineage>
</organism>
<evidence type="ECO:0000313" key="2">
    <source>
        <dbReference type="EMBL" id="CEK47487.1"/>
    </source>
</evidence>
<name>A0A0B6XU14_9EUPU</name>
<sequence length="68" mass="7790">HMLDRPESYIPWNASFQKSLSQEFNFKNGPRQAGSPKQYVSPPAYPQGSEFQYPTPPMEDDESKLQSP</sequence>
<reference evidence="2" key="1">
    <citation type="submission" date="2014-12" db="EMBL/GenBank/DDBJ databases">
        <title>Insight into the proteome of Arion vulgaris.</title>
        <authorList>
            <person name="Aradska J."/>
            <person name="Bulat T."/>
            <person name="Smidak R."/>
            <person name="Sarate P."/>
            <person name="Gangsoo J."/>
            <person name="Sialana F."/>
            <person name="Bilban M."/>
            <person name="Lubec G."/>
        </authorList>
    </citation>
    <scope>NUCLEOTIDE SEQUENCE</scope>
    <source>
        <tissue evidence="2">Skin</tissue>
    </source>
</reference>